<dbReference type="InterPro" id="IPR052276">
    <property type="entry name" value="Diphthamide-biosynth_chaperone"/>
</dbReference>
<dbReference type="InterPro" id="IPR036869">
    <property type="entry name" value="J_dom_sf"/>
</dbReference>
<dbReference type="CDD" id="cd06257">
    <property type="entry name" value="DnaJ"/>
    <property type="match status" value="1"/>
</dbReference>
<name>B6U488_MAIZE</name>
<dbReference type="Pfam" id="PF00226">
    <property type="entry name" value="DnaJ"/>
    <property type="match status" value="1"/>
</dbReference>
<dbReference type="Proteomes" id="UP000007305">
    <property type="component" value="Chromosome 1"/>
</dbReference>
<dbReference type="PRINTS" id="PR00625">
    <property type="entry name" value="JDOMAIN"/>
</dbReference>
<dbReference type="GO" id="GO:0009507">
    <property type="term" value="C:chloroplast"/>
    <property type="evidence" value="ECO:0000318"/>
    <property type="project" value="GO_Central"/>
</dbReference>
<organism evidence="2">
    <name type="scientific">Zea mays</name>
    <name type="common">Maize</name>
    <dbReference type="NCBI Taxonomy" id="4577"/>
    <lineage>
        <taxon>Eukaryota</taxon>
        <taxon>Viridiplantae</taxon>
        <taxon>Streptophyta</taxon>
        <taxon>Embryophyta</taxon>
        <taxon>Tracheophyta</taxon>
        <taxon>Spermatophyta</taxon>
        <taxon>Magnoliopsida</taxon>
        <taxon>Liliopsida</taxon>
        <taxon>Poales</taxon>
        <taxon>Poaceae</taxon>
        <taxon>PACMAD clade</taxon>
        <taxon>Panicoideae</taxon>
        <taxon>Andropogonodae</taxon>
        <taxon>Andropogoneae</taxon>
        <taxon>Tripsacinae</taxon>
        <taxon>Zea</taxon>
    </lineage>
</organism>
<dbReference type="SUPFAM" id="SSF46565">
    <property type="entry name" value="Chaperone J-domain"/>
    <property type="match status" value="1"/>
</dbReference>
<dbReference type="Gramene" id="Zm00001eb040140_T001">
    <property type="protein sequence ID" value="Zm00001eb040140_P001"/>
    <property type="gene ID" value="Zm00001eb040140"/>
</dbReference>
<evidence type="ECO:0000313" key="4">
    <source>
        <dbReference type="EnsemblPlants" id="Zm00001eb040140_P001"/>
    </source>
</evidence>
<dbReference type="SMR" id="B6U488"/>
<dbReference type="eggNOG" id="KOG0712">
    <property type="taxonomic scope" value="Eukaryota"/>
</dbReference>
<reference evidence="4" key="3">
    <citation type="submission" date="2019-07" db="EMBL/GenBank/DDBJ databases">
        <authorList>
            <person name="Seetharam A."/>
            <person name="Woodhouse M."/>
            <person name="Cannon E."/>
        </authorList>
    </citation>
    <scope>NUCLEOTIDE SEQUENCE [LARGE SCALE GENOMIC DNA]</scope>
    <source>
        <strain evidence="4">cv. B73</strain>
    </source>
</reference>
<dbReference type="PANTHER" id="PTHR44240">
    <property type="entry name" value="DNAJ DOMAIN (PROKARYOTIC HEAT SHOCK PROTEIN)-RELATED"/>
    <property type="match status" value="1"/>
</dbReference>
<dbReference type="InterPro" id="IPR018253">
    <property type="entry name" value="DnaJ_domain_CS"/>
</dbReference>
<dbReference type="EMBL" id="CM007647">
    <property type="protein sequence ID" value="ONM04267.1"/>
    <property type="molecule type" value="Genomic_DNA"/>
</dbReference>
<dbReference type="PROSITE" id="PS00636">
    <property type="entry name" value="DNAJ_1"/>
    <property type="match status" value="1"/>
</dbReference>
<reference evidence="2" key="1">
    <citation type="journal article" date="2009" name="Plant Mol. Biol.">
        <title>Insights into corn genes derived from large-scale cDNA sequencing.</title>
        <authorList>
            <person name="Alexandrov N.N."/>
            <person name="Brover V.V."/>
            <person name="Freidin S."/>
            <person name="Troukhan M.E."/>
            <person name="Tatarinova T.V."/>
            <person name="Zhang H."/>
            <person name="Swaller T.J."/>
            <person name="Lu Y.P."/>
            <person name="Bouck J."/>
            <person name="Flavell R.B."/>
            <person name="Feldmann K.A."/>
        </authorList>
    </citation>
    <scope>NUCLEOTIDE SEQUENCE</scope>
</reference>
<dbReference type="RefSeq" id="NP_001144979.1">
    <property type="nucleotide sequence ID" value="NM_001151507.2"/>
</dbReference>
<protein>
    <submittedName>
        <fullName evidence="3">Chaperone protein dnaJ 11 chloroplastic</fullName>
    </submittedName>
</protein>
<dbReference type="OrthoDB" id="445556at2759"/>
<evidence type="ECO:0000313" key="2">
    <source>
        <dbReference type="EMBL" id="ACG44171.1"/>
    </source>
</evidence>
<dbReference type="GeneID" id="100278133"/>
<dbReference type="PANTHER" id="PTHR44240:SF10">
    <property type="entry name" value="J DOMAIN-CONTAINING PROTEIN"/>
    <property type="match status" value="1"/>
</dbReference>
<dbReference type="AlphaFoldDB" id="B6U488"/>
<evidence type="ECO:0000313" key="3">
    <source>
        <dbReference type="EMBL" id="ONM04267.1"/>
    </source>
</evidence>
<evidence type="ECO:0000259" key="1">
    <source>
        <dbReference type="PROSITE" id="PS50076"/>
    </source>
</evidence>
<dbReference type="Gene3D" id="1.10.287.110">
    <property type="entry name" value="DnaJ domain"/>
    <property type="match status" value="1"/>
</dbReference>
<accession>B6U488</accession>
<dbReference type="OMA" id="ANRNWET"/>
<reference evidence="4" key="4">
    <citation type="submission" date="2021-05" db="UniProtKB">
        <authorList>
            <consortium name="EnsemblPlants"/>
        </authorList>
    </citation>
    <scope>IDENTIFICATION</scope>
    <source>
        <strain evidence="4">cv. B73</strain>
    </source>
</reference>
<dbReference type="ExpressionAtlas" id="B6U488">
    <property type="expression patterns" value="baseline and differential"/>
</dbReference>
<dbReference type="GO" id="GO:0005783">
    <property type="term" value="C:endoplasmic reticulum"/>
    <property type="evidence" value="ECO:0007669"/>
    <property type="project" value="UniProtKB-ARBA"/>
</dbReference>
<dbReference type="EnsemblPlants" id="Zm00001eb040140_T001">
    <property type="protein sequence ID" value="Zm00001eb040140_P001"/>
    <property type="gene ID" value="Zm00001eb040140"/>
</dbReference>
<reference evidence="3 5" key="2">
    <citation type="submission" date="2015-12" db="EMBL/GenBank/DDBJ databases">
        <title>Update maize B73 reference genome by single molecule sequencing technologies.</title>
        <authorList>
            <consortium name="Maize Genome Sequencing Project"/>
            <person name="Ware D."/>
        </authorList>
    </citation>
    <scope>NUCLEOTIDE SEQUENCE [LARGE SCALE GENOMIC DNA]</scope>
    <source>
        <strain evidence="5">cv. B73</strain>
        <tissue evidence="3">Seedling</tissue>
    </source>
</reference>
<dbReference type="PaxDb" id="4577-GRMZM2G303149_P01"/>
<keyword evidence="5" id="KW-1185">Reference proteome</keyword>
<feature type="domain" description="J" evidence="1">
    <location>
        <begin position="43"/>
        <end position="107"/>
    </location>
</feature>
<evidence type="ECO:0000313" key="5">
    <source>
        <dbReference type="Proteomes" id="UP000007305"/>
    </source>
</evidence>
<proteinExistence type="evidence at transcript level"/>
<dbReference type="InterPro" id="IPR001623">
    <property type="entry name" value="DnaJ_domain"/>
</dbReference>
<dbReference type="STRING" id="4577.B6U488"/>
<dbReference type="PROSITE" id="PS50076">
    <property type="entry name" value="DNAJ_2"/>
    <property type="match status" value="1"/>
</dbReference>
<gene>
    <name evidence="4" type="primary">LOC100278133</name>
    <name evidence="3" type="ORF">ZEAMMB73_Zm00001d032030</name>
</gene>
<dbReference type="HOGENOM" id="CLU_017633_9_2_1"/>
<sequence>MISAPLRVPAPKAAAGGSFLLGASSVESNPNPKPSRIRCAAATLYEVLGLRAGATGREIKAAYRRLARERHPDVAHAPGAAAEFARLHDAYATLSDPDSRARYDGGGAAPAAAVARRPWSGAVYGRPRRRTWETDQCW</sequence>
<dbReference type="KEGG" id="zma:100278133"/>
<dbReference type="EMBL" id="EU972053">
    <property type="protein sequence ID" value="ACG44171.1"/>
    <property type="molecule type" value="mRNA"/>
</dbReference>
<dbReference type="SMART" id="SM00271">
    <property type="entry name" value="DnaJ"/>
    <property type="match status" value="1"/>
</dbReference>